<dbReference type="PATRIC" id="fig|1268072.3.peg.1529"/>
<organism evidence="1 2">
    <name type="scientific">Paenibacillus sabinae T27</name>
    <dbReference type="NCBI Taxonomy" id="1268072"/>
    <lineage>
        <taxon>Bacteria</taxon>
        <taxon>Bacillati</taxon>
        <taxon>Bacillota</taxon>
        <taxon>Bacilli</taxon>
        <taxon>Bacillales</taxon>
        <taxon>Paenibacillaceae</taxon>
        <taxon>Paenibacillus</taxon>
    </lineage>
</organism>
<dbReference type="SUPFAM" id="SSF102588">
    <property type="entry name" value="LmbE-like"/>
    <property type="match status" value="1"/>
</dbReference>
<dbReference type="EMBL" id="CP004078">
    <property type="protein sequence ID" value="AHV96401.1"/>
    <property type="molecule type" value="Genomic_DNA"/>
</dbReference>
<dbReference type="HOGENOM" id="CLU_1523705_0_0_9"/>
<gene>
    <name evidence="1" type="ORF">PSAB_07345</name>
</gene>
<dbReference type="PANTHER" id="PTHR12993">
    <property type="entry name" value="N-ACETYLGLUCOSAMINYL-PHOSPHATIDYLINOSITOL DE-N-ACETYLASE-RELATED"/>
    <property type="match status" value="1"/>
</dbReference>
<dbReference type="KEGG" id="psab:PSAB_07345"/>
<reference evidence="1 2" key="1">
    <citation type="journal article" date="2014" name="PLoS Genet.">
        <title>Comparative Genomic Analysis of N2-Fixing and Non-N2-Fixing Paenibacillus spp.: Organization, Evolution and Expression of the Nitrogen Fixation Genes.</title>
        <authorList>
            <person name="Xie J.B."/>
            <person name="Du Z."/>
            <person name="Bai L."/>
            <person name="Tian C."/>
            <person name="Zhang Y."/>
            <person name="Xie J.Y."/>
            <person name="Wang T."/>
            <person name="Liu X."/>
            <person name="Chen X."/>
            <person name="Cheng Q."/>
            <person name="Chen S."/>
            <person name="Li J."/>
        </authorList>
    </citation>
    <scope>NUCLEOTIDE SEQUENCE [LARGE SCALE GENOMIC DNA]</scope>
    <source>
        <strain evidence="1 2">T27</strain>
    </source>
</reference>
<sequence>MSSHPAADKLMIVAHPDDESIFGGGALLQEPGWKVICLTNGNNKTRSREFRSAMMSVNAECEIWDFPDEHDGEFDEEEVKDALRDHLDSGQFHKVVTHNLHGEYGHSQHRSLSRILHSMKLDHLYVFETEDDPLPFHILQKKLELLQHYKSQMFVIEQLMPYIVNETLIWVDPWES</sequence>
<evidence type="ECO:0000313" key="2">
    <source>
        <dbReference type="Proteomes" id="UP000019772"/>
    </source>
</evidence>
<protein>
    <submittedName>
        <fullName evidence="1">LmbE family protein</fullName>
    </submittedName>
</protein>
<dbReference type="Proteomes" id="UP000019772">
    <property type="component" value="Chromosome"/>
</dbReference>
<proteinExistence type="predicted"/>
<accession>X4Z9R8</accession>
<dbReference type="GO" id="GO:0016811">
    <property type="term" value="F:hydrolase activity, acting on carbon-nitrogen (but not peptide) bonds, in linear amides"/>
    <property type="evidence" value="ECO:0007669"/>
    <property type="project" value="TreeGrafter"/>
</dbReference>
<dbReference type="InterPro" id="IPR024078">
    <property type="entry name" value="LmbE-like_dom_sf"/>
</dbReference>
<keyword evidence="2" id="KW-1185">Reference proteome</keyword>
<name>X4Z9R8_9BACL</name>
<evidence type="ECO:0000313" key="1">
    <source>
        <dbReference type="EMBL" id="AHV96401.1"/>
    </source>
</evidence>
<dbReference type="Gene3D" id="3.40.50.10320">
    <property type="entry name" value="LmbE-like"/>
    <property type="match status" value="1"/>
</dbReference>
<dbReference type="AlphaFoldDB" id="X4Z9R8"/>
<dbReference type="eggNOG" id="COG2120">
    <property type="taxonomic scope" value="Bacteria"/>
</dbReference>
<dbReference type="InterPro" id="IPR003737">
    <property type="entry name" value="GlcNAc_PI_deacetylase-related"/>
</dbReference>
<dbReference type="Pfam" id="PF02585">
    <property type="entry name" value="PIG-L"/>
    <property type="match status" value="1"/>
</dbReference>
<dbReference type="STRING" id="1268072.PSAB_07345"/>
<dbReference type="PANTHER" id="PTHR12993:SF11">
    <property type="entry name" value="N-ACETYLGLUCOSAMINYL-PHOSPHATIDYLINOSITOL DE-N-ACETYLASE"/>
    <property type="match status" value="1"/>
</dbReference>